<accession>A0A2S8GDZ2</accession>
<dbReference type="RefSeq" id="WP_105351140.1">
    <property type="nucleotide sequence ID" value="NZ_PUIB01000003.1"/>
</dbReference>
<name>A0A2S8GDZ2_9BACT</name>
<dbReference type="Proteomes" id="UP000239388">
    <property type="component" value="Unassembled WGS sequence"/>
</dbReference>
<evidence type="ECO:0000313" key="1">
    <source>
        <dbReference type="EMBL" id="PQO42643.1"/>
    </source>
</evidence>
<dbReference type="EMBL" id="PUIB01000003">
    <property type="protein sequence ID" value="PQO42643.1"/>
    <property type="molecule type" value="Genomic_DNA"/>
</dbReference>
<comment type="caution">
    <text evidence="1">The sequence shown here is derived from an EMBL/GenBank/DDBJ whole genome shotgun (WGS) entry which is preliminary data.</text>
</comment>
<dbReference type="OrthoDB" id="286202at2"/>
<dbReference type="AlphaFoldDB" id="A0A2S8GDZ2"/>
<protein>
    <submittedName>
        <fullName evidence="1">Uncharacterized protein</fullName>
    </submittedName>
</protein>
<evidence type="ECO:0000313" key="2">
    <source>
        <dbReference type="Proteomes" id="UP000239388"/>
    </source>
</evidence>
<gene>
    <name evidence="1" type="ORF">C5Y98_02050</name>
</gene>
<sequence length="280" mass="32460">MQVTETIGFEYPQEALDIANSIVGVVDALIPGKTPFGERPLKLVLVDWSSHGPLVFWDEHAYNAKTYEIWLRSSQPRWREFVGHLWQKLFRHGYVDPNRPIYSWRGLAFQLTHEVAHLKMGPARSNLVLEVLATAVSLETFSGLKKAWQESPPTSWNGWSRYAERLPRYREAIVRLGTKDLPASIRQGFWQLPIEDQELSLEKTKREIENSSLLGAKSRAWQMAAAEVLVRRALSRKERWRDLRGIAMRTDPKASDEPGYRDDLPLPADAFPWWMPEWLR</sequence>
<reference evidence="1 2" key="1">
    <citation type="submission" date="2018-02" db="EMBL/GenBank/DDBJ databases">
        <title>Comparative genomes isolates from brazilian mangrove.</title>
        <authorList>
            <person name="Araujo J.E."/>
            <person name="Taketani R.G."/>
            <person name="Silva M.C.P."/>
            <person name="Loureco M.V."/>
            <person name="Andreote F.D."/>
        </authorList>
    </citation>
    <scope>NUCLEOTIDE SEQUENCE [LARGE SCALE GENOMIC DNA]</scope>
    <source>
        <strain evidence="1 2">NAP PRIS-MGV</strain>
    </source>
</reference>
<proteinExistence type="predicted"/>
<organism evidence="1 2">
    <name type="scientific">Blastopirellula marina</name>
    <dbReference type="NCBI Taxonomy" id="124"/>
    <lineage>
        <taxon>Bacteria</taxon>
        <taxon>Pseudomonadati</taxon>
        <taxon>Planctomycetota</taxon>
        <taxon>Planctomycetia</taxon>
        <taxon>Pirellulales</taxon>
        <taxon>Pirellulaceae</taxon>
        <taxon>Blastopirellula</taxon>
    </lineage>
</organism>